<sequence length="330" mass="39208">MTAVFCNSNQLIHVKFFYYSCIYEDGDDKEHGQEYMDLYMKAEEKDILTGQTLFNYSNFLFGDLPTHWKYLEKCIPLQKFPKKGTLSDLILVEKYLNVAIAYDYSYVKQPVAVFRYCCENYDDLQIATTYKGRIGKCFVSGDKEKPTVVLTDLYLATLSVKEDPLYDISLSDVSTEILEFPIDIEDEKKKLKRYKSCYVMFSNIGSITIPHELMHIFDHKDAVIVATLKYHIRGIKYNFYTCWELANDYTLYINKRRHAISKYGYFRLFSEKEQRSSYEIYNGDEMIRFEEPLHEEEEEIRYPVDPFEDLDDDSIIVYVPEKKRTRIRKF</sequence>
<evidence type="ECO:0000313" key="2">
    <source>
        <dbReference type="WBParaSite" id="PS1159_v2.g8296.t1"/>
    </source>
</evidence>
<proteinExistence type="predicted"/>
<evidence type="ECO:0000313" key="1">
    <source>
        <dbReference type="Proteomes" id="UP000887580"/>
    </source>
</evidence>
<name>A0AC35GSR3_9BILA</name>
<dbReference type="WBParaSite" id="PS1159_v2.g8296.t1">
    <property type="protein sequence ID" value="PS1159_v2.g8296.t1"/>
    <property type="gene ID" value="PS1159_v2.g8296"/>
</dbReference>
<accession>A0AC35GSR3</accession>
<organism evidence="1 2">
    <name type="scientific">Panagrolaimus sp. PS1159</name>
    <dbReference type="NCBI Taxonomy" id="55785"/>
    <lineage>
        <taxon>Eukaryota</taxon>
        <taxon>Metazoa</taxon>
        <taxon>Ecdysozoa</taxon>
        <taxon>Nematoda</taxon>
        <taxon>Chromadorea</taxon>
        <taxon>Rhabditida</taxon>
        <taxon>Tylenchina</taxon>
        <taxon>Panagrolaimomorpha</taxon>
        <taxon>Panagrolaimoidea</taxon>
        <taxon>Panagrolaimidae</taxon>
        <taxon>Panagrolaimus</taxon>
    </lineage>
</organism>
<protein>
    <submittedName>
        <fullName evidence="2">Uncharacterized protein</fullName>
    </submittedName>
</protein>
<dbReference type="Proteomes" id="UP000887580">
    <property type="component" value="Unplaced"/>
</dbReference>
<reference evidence="2" key="1">
    <citation type="submission" date="2022-11" db="UniProtKB">
        <authorList>
            <consortium name="WormBaseParasite"/>
        </authorList>
    </citation>
    <scope>IDENTIFICATION</scope>
</reference>